<sequence>MDRVAADAFVYAKASGLYAKAFVGARAKALFECSHVSDLWSLLFADAVPLEPESRLAQLLERRIAERAAADFVSLVRMYDKPDPLSLAILSFYDCGNIKTAYQSVVSGAEKPYLVDISPFSRLHDAAWPDIGAMTADSPYSWFDRVPDAGERVSWENRLDRQYYRGLWSALQSLSRRDRTAVEDLIRDEIIFQNILWTLRMRVYYNMTEEEILPMLAGADGPPDMRAALTEPAMAVMDLPLDTLSAWKKWKYFSLLNPETPDGFWELDPRWLDLQCRRKLFHTAMRRFHQTPFTVGALIAFFYTRRLEEYLIRVAAEGIRIGASENQMSEFVEDFDA</sequence>
<dbReference type="InterPro" id="IPR002843">
    <property type="entry name" value="ATPase_V0-cplx_csu/dsu"/>
</dbReference>
<comment type="caution">
    <text evidence="4">The sequence shown here is derived from an EMBL/GenBank/DDBJ whole genome shotgun (WGS) entry which is preliminary data.</text>
</comment>
<dbReference type="Gene3D" id="1.10.132.50">
    <property type="entry name" value="ATP synthase (C/AC39) subunit, domain 3"/>
    <property type="match status" value="1"/>
</dbReference>
<dbReference type="Gene3D" id="1.20.1690.10">
    <property type="entry name" value="V-type ATP synthase subunit C domain"/>
    <property type="match status" value="2"/>
</dbReference>
<evidence type="ECO:0000256" key="1">
    <source>
        <dbReference type="ARBA" id="ARBA00006709"/>
    </source>
</evidence>
<dbReference type="AlphaFoldDB" id="A0A9D9ELD4"/>
<evidence type="ECO:0000313" key="4">
    <source>
        <dbReference type="EMBL" id="MBO8449967.1"/>
    </source>
</evidence>
<dbReference type="SUPFAM" id="SSF103486">
    <property type="entry name" value="V-type ATP synthase subunit C"/>
    <property type="match status" value="1"/>
</dbReference>
<dbReference type="Proteomes" id="UP000823616">
    <property type="component" value="Unassembled WGS sequence"/>
</dbReference>
<reference evidence="4" key="2">
    <citation type="journal article" date="2021" name="PeerJ">
        <title>Extensive microbial diversity within the chicken gut microbiome revealed by metagenomics and culture.</title>
        <authorList>
            <person name="Gilroy R."/>
            <person name="Ravi A."/>
            <person name="Getino M."/>
            <person name="Pursley I."/>
            <person name="Horton D.L."/>
            <person name="Alikhan N.F."/>
            <person name="Baker D."/>
            <person name="Gharbi K."/>
            <person name="Hall N."/>
            <person name="Watson M."/>
            <person name="Adriaenssens E.M."/>
            <person name="Foster-Nyarko E."/>
            <person name="Jarju S."/>
            <person name="Secka A."/>
            <person name="Antonio M."/>
            <person name="Oren A."/>
            <person name="Chaudhuri R.R."/>
            <person name="La Ragione R."/>
            <person name="Hildebrand F."/>
            <person name="Pallen M.J."/>
        </authorList>
    </citation>
    <scope>NUCLEOTIDE SEQUENCE</scope>
    <source>
        <strain evidence="4">B3-4054</strain>
    </source>
</reference>
<dbReference type="EMBL" id="JADIMS010000043">
    <property type="protein sequence ID" value="MBO8449967.1"/>
    <property type="molecule type" value="Genomic_DNA"/>
</dbReference>
<accession>A0A9D9ELD4</accession>
<keyword evidence="3" id="KW-0406">Ion transport</keyword>
<dbReference type="GO" id="GO:0046961">
    <property type="term" value="F:proton-transporting ATPase activity, rotational mechanism"/>
    <property type="evidence" value="ECO:0007669"/>
    <property type="project" value="InterPro"/>
</dbReference>
<name>A0A9D9ELD4_9SPIR</name>
<keyword evidence="2" id="KW-0813">Transport</keyword>
<dbReference type="InterPro" id="IPR036079">
    <property type="entry name" value="ATPase_csu/dsu_sf"/>
</dbReference>
<dbReference type="InterPro" id="IPR035067">
    <property type="entry name" value="V-type_ATPase_csu/dsu"/>
</dbReference>
<dbReference type="InterPro" id="IPR044911">
    <property type="entry name" value="V-type_ATPase_csu/dsu_dom_3"/>
</dbReference>
<evidence type="ECO:0000313" key="5">
    <source>
        <dbReference type="Proteomes" id="UP000823616"/>
    </source>
</evidence>
<comment type="similarity">
    <text evidence="1">Belongs to the V-ATPase V0D/AC39 subunit family.</text>
</comment>
<gene>
    <name evidence="4" type="ORF">IAA96_02560</name>
</gene>
<reference evidence="4" key="1">
    <citation type="submission" date="2020-10" db="EMBL/GenBank/DDBJ databases">
        <authorList>
            <person name="Gilroy R."/>
        </authorList>
    </citation>
    <scope>NUCLEOTIDE SEQUENCE</scope>
    <source>
        <strain evidence="4">B3-4054</strain>
    </source>
</reference>
<proteinExistence type="inferred from homology"/>
<evidence type="ECO:0000256" key="3">
    <source>
        <dbReference type="ARBA" id="ARBA00023065"/>
    </source>
</evidence>
<organism evidence="4 5">
    <name type="scientific">Candidatus Avitreponema avistercoris</name>
    <dbReference type="NCBI Taxonomy" id="2840705"/>
    <lineage>
        <taxon>Bacteria</taxon>
        <taxon>Pseudomonadati</taxon>
        <taxon>Spirochaetota</taxon>
        <taxon>Spirochaetia</taxon>
        <taxon>Spirochaetales</taxon>
        <taxon>Candidatus Avitreponema</taxon>
    </lineage>
</organism>
<evidence type="ECO:0000256" key="2">
    <source>
        <dbReference type="ARBA" id="ARBA00022448"/>
    </source>
</evidence>
<protein>
    <submittedName>
        <fullName evidence="4">V-type ATPase subunit</fullName>
    </submittedName>
</protein>
<dbReference type="Pfam" id="PF01992">
    <property type="entry name" value="vATP-synt_AC39"/>
    <property type="match status" value="1"/>
</dbReference>